<proteinExistence type="predicted"/>
<protein>
    <submittedName>
        <fullName evidence="1">HEAT repeat domain-containing protein</fullName>
    </submittedName>
</protein>
<dbReference type="InterPro" id="IPR016024">
    <property type="entry name" value="ARM-type_fold"/>
</dbReference>
<dbReference type="Proteomes" id="UP000287547">
    <property type="component" value="Unassembled WGS sequence"/>
</dbReference>
<name>A0A428ZDB7_KIBAR</name>
<evidence type="ECO:0000313" key="2">
    <source>
        <dbReference type="Proteomes" id="UP000287547"/>
    </source>
</evidence>
<organism evidence="1 2">
    <name type="scientific">Kibdelosporangium aridum</name>
    <dbReference type="NCBI Taxonomy" id="2030"/>
    <lineage>
        <taxon>Bacteria</taxon>
        <taxon>Bacillati</taxon>
        <taxon>Actinomycetota</taxon>
        <taxon>Actinomycetes</taxon>
        <taxon>Pseudonocardiales</taxon>
        <taxon>Pseudonocardiaceae</taxon>
        <taxon>Kibdelosporangium</taxon>
    </lineage>
</organism>
<dbReference type="SUPFAM" id="SSF48371">
    <property type="entry name" value="ARM repeat"/>
    <property type="match status" value="1"/>
</dbReference>
<gene>
    <name evidence="1" type="ORF">DMH04_15440</name>
</gene>
<dbReference type="Pfam" id="PF13646">
    <property type="entry name" value="HEAT_2"/>
    <property type="match status" value="1"/>
</dbReference>
<accession>A0A428ZDB7</accession>
<evidence type="ECO:0000313" key="1">
    <source>
        <dbReference type="EMBL" id="RSM86059.1"/>
    </source>
</evidence>
<dbReference type="Gene3D" id="1.25.10.10">
    <property type="entry name" value="Leucine-rich Repeat Variant"/>
    <property type="match status" value="1"/>
</dbReference>
<dbReference type="RefSeq" id="WP_037250374.1">
    <property type="nucleotide sequence ID" value="NZ_QHKI01000010.1"/>
</dbReference>
<dbReference type="AlphaFoldDB" id="A0A428ZDB7"/>
<dbReference type="OrthoDB" id="275217at2"/>
<comment type="caution">
    <text evidence="1">The sequence shown here is derived from an EMBL/GenBank/DDBJ whole genome shotgun (WGS) entry which is preliminary data.</text>
</comment>
<dbReference type="InterPro" id="IPR011989">
    <property type="entry name" value="ARM-like"/>
</dbReference>
<dbReference type="EMBL" id="QHKI01000010">
    <property type="protein sequence ID" value="RSM86059.1"/>
    <property type="molecule type" value="Genomic_DNA"/>
</dbReference>
<sequence>MALFVHLTAEKNVRGIVRSGIKKGANGVFCLPILPSYVISHQWLRELRRGGQRTFVAIDFRIPDDELVTVAHYGKPAREMTAVQAVAVVREQEDPRGYEVVVPRAIGRRELHRVRRVNQVSGWRYAPDQHGRRPCACPVCLPKGAFKAADIRARYGDPPPPTKPELMARLAAAATPDEICEVLWSLGSRSRGDAADLAYLVEHPAHDVRADLAIALAAYRDRRAVELLRQLAVDPDPEVREAATDSLLARTPGS</sequence>
<reference evidence="1 2" key="1">
    <citation type="submission" date="2018-05" db="EMBL/GenBank/DDBJ databases">
        <title>Evolution of GPA BGCs.</title>
        <authorList>
            <person name="Waglechner N."/>
            <person name="Wright G.D."/>
        </authorList>
    </citation>
    <scope>NUCLEOTIDE SEQUENCE [LARGE SCALE GENOMIC DNA]</scope>
    <source>
        <strain evidence="1 2">A82846</strain>
    </source>
</reference>